<dbReference type="PANTHER" id="PTHR11695:SF294">
    <property type="entry name" value="RETICULON-4-INTERACTING PROTEIN 1, MITOCHONDRIAL"/>
    <property type="match status" value="1"/>
</dbReference>
<dbReference type="VEuPathDB" id="FungiDB:PYU1_G005056"/>
<evidence type="ECO:0000313" key="2">
    <source>
        <dbReference type="EnsemblProtists" id="PYU1_T005067"/>
    </source>
</evidence>
<sequence length="330" mass="35585">MAPTPSTFQAYVFENYGDPLQEIKLRTNFPQSALRATDVRIKVHAAALNPIDYKVVDHGAKYLPTGPSAETPFRLGHDVAGTIAQVGANVKTFQVGDAVYAKTYFGSLGTFAEYIDLDTKFVALKPQSLTFNQAAGVPLASQTSYQALVNYGSIKEGDRVLILGGSSGTGAFAIQIAKALGASFVAATTSERNGELVKSFGADRIIDYTSEKWADILDAHSIDIIYDCGAEPDAWNGDAQRVLKRDTGKFVTILTTENPIESPIGAAFFKMMTNSASVDLPAITRLIDAGKIFTPIDSVHRFENLLDAIKVQMSNRARGKVILEVLPGQK</sequence>
<keyword evidence="3" id="KW-1185">Reference proteome</keyword>
<protein>
    <recommendedName>
        <fullName evidence="1">Enoyl reductase (ER) domain-containing protein</fullName>
    </recommendedName>
</protein>
<dbReference type="Pfam" id="PF13602">
    <property type="entry name" value="ADH_zinc_N_2"/>
    <property type="match status" value="1"/>
</dbReference>
<dbReference type="EMBL" id="GL376564">
    <property type="status" value="NOT_ANNOTATED_CDS"/>
    <property type="molecule type" value="Genomic_DNA"/>
</dbReference>
<dbReference type="InParanoid" id="K3WJC5"/>
<dbReference type="SUPFAM" id="SSF50129">
    <property type="entry name" value="GroES-like"/>
    <property type="match status" value="1"/>
</dbReference>
<dbReference type="InterPro" id="IPR011032">
    <property type="entry name" value="GroES-like_sf"/>
</dbReference>
<dbReference type="HOGENOM" id="CLU_026673_3_3_1"/>
<dbReference type="InterPro" id="IPR013154">
    <property type="entry name" value="ADH-like_N"/>
</dbReference>
<dbReference type="InterPro" id="IPR050700">
    <property type="entry name" value="YIM1/Zinc_Alcohol_DH_Fams"/>
</dbReference>
<evidence type="ECO:0000259" key="1">
    <source>
        <dbReference type="SMART" id="SM00829"/>
    </source>
</evidence>
<feature type="domain" description="Enoyl reductase (ER)" evidence="1">
    <location>
        <begin position="18"/>
        <end position="323"/>
    </location>
</feature>
<dbReference type="SMART" id="SM00829">
    <property type="entry name" value="PKS_ER"/>
    <property type="match status" value="1"/>
</dbReference>
<proteinExistence type="predicted"/>
<dbReference type="EnsemblProtists" id="PYU1_T005067">
    <property type="protein sequence ID" value="PYU1_T005067"/>
    <property type="gene ID" value="PYU1_G005056"/>
</dbReference>
<dbReference type="PANTHER" id="PTHR11695">
    <property type="entry name" value="ALCOHOL DEHYDROGENASE RELATED"/>
    <property type="match status" value="1"/>
</dbReference>
<reference evidence="3" key="1">
    <citation type="journal article" date="2010" name="Genome Biol.">
        <title>Genome sequence of the necrotrophic plant pathogen Pythium ultimum reveals original pathogenicity mechanisms and effector repertoire.</title>
        <authorList>
            <person name="Levesque C.A."/>
            <person name="Brouwer H."/>
            <person name="Cano L."/>
            <person name="Hamilton J.P."/>
            <person name="Holt C."/>
            <person name="Huitema E."/>
            <person name="Raffaele S."/>
            <person name="Robideau G.P."/>
            <person name="Thines M."/>
            <person name="Win J."/>
            <person name="Zerillo M.M."/>
            <person name="Beakes G.W."/>
            <person name="Boore J.L."/>
            <person name="Busam D."/>
            <person name="Dumas B."/>
            <person name="Ferriera S."/>
            <person name="Fuerstenberg S.I."/>
            <person name="Gachon C.M."/>
            <person name="Gaulin E."/>
            <person name="Govers F."/>
            <person name="Grenville-Briggs L."/>
            <person name="Horner N."/>
            <person name="Hostetler J."/>
            <person name="Jiang R.H."/>
            <person name="Johnson J."/>
            <person name="Krajaejun T."/>
            <person name="Lin H."/>
            <person name="Meijer H.J."/>
            <person name="Moore B."/>
            <person name="Morris P."/>
            <person name="Phuntmart V."/>
            <person name="Puiu D."/>
            <person name="Shetty J."/>
            <person name="Stajich J.E."/>
            <person name="Tripathy S."/>
            <person name="Wawra S."/>
            <person name="van West P."/>
            <person name="Whitty B.R."/>
            <person name="Coutinho P.M."/>
            <person name="Henrissat B."/>
            <person name="Martin F."/>
            <person name="Thomas P.D."/>
            <person name="Tyler B.M."/>
            <person name="De Vries R.P."/>
            <person name="Kamoun S."/>
            <person name="Yandell M."/>
            <person name="Tisserat N."/>
            <person name="Buell C.R."/>
        </authorList>
    </citation>
    <scope>NUCLEOTIDE SEQUENCE</scope>
    <source>
        <strain evidence="3">DAOM:BR144</strain>
    </source>
</reference>
<reference evidence="3" key="2">
    <citation type="submission" date="2010-04" db="EMBL/GenBank/DDBJ databases">
        <authorList>
            <person name="Buell R."/>
            <person name="Hamilton J."/>
            <person name="Hostetler J."/>
        </authorList>
    </citation>
    <scope>NUCLEOTIDE SEQUENCE [LARGE SCALE GENOMIC DNA]</scope>
    <source>
        <strain evidence="3">DAOM:BR144</strain>
    </source>
</reference>
<accession>K3WJC5</accession>
<dbReference type="OMA" id="PVVPGWD"/>
<dbReference type="InterPro" id="IPR036291">
    <property type="entry name" value="NAD(P)-bd_dom_sf"/>
</dbReference>
<dbReference type="InterPro" id="IPR020843">
    <property type="entry name" value="ER"/>
</dbReference>
<dbReference type="AlphaFoldDB" id="K3WJC5"/>
<dbReference type="eggNOG" id="KOG1198">
    <property type="taxonomic scope" value="Eukaryota"/>
</dbReference>
<evidence type="ECO:0000313" key="3">
    <source>
        <dbReference type="Proteomes" id="UP000019132"/>
    </source>
</evidence>
<organism evidence="2 3">
    <name type="scientific">Globisporangium ultimum (strain ATCC 200006 / CBS 805.95 / DAOM BR144)</name>
    <name type="common">Pythium ultimum</name>
    <dbReference type="NCBI Taxonomy" id="431595"/>
    <lineage>
        <taxon>Eukaryota</taxon>
        <taxon>Sar</taxon>
        <taxon>Stramenopiles</taxon>
        <taxon>Oomycota</taxon>
        <taxon>Peronosporomycetes</taxon>
        <taxon>Pythiales</taxon>
        <taxon>Pythiaceae</taxon>
        <taxon>Globisporangium</taxon>
    </lineage>
</organism>
<dbReference type="Proteomes" id="UP000019132">
    <property type="component" value="Unassembled WGS sequence"/>
</dbReference>
<dbReference type="SUPFAM" id="SSF51735">
    <property type="entry name" value="NAD(P)-binding Rossmann-fold domains"/>
    <property type="match status" value="1"/>
</dbReference>
<dbReference type="GO" id="GO:0016491">
    <property type="term" value="F:oxidoreductase activity"/>
    <property type="evidence" value="ECO:0007669"/>
    <property type="project" value="InterPro"/>
</dbReference>
<dbReference type="STRING" id="431595.K3WJC5"/>
<name>K3WJC5_GLOUD</name>
<dbReference type="CDD" id="cd05289">
    <property type="entry name" value="MDR_like_2"/>
    <property type="match status" value="1"/>
</dbReference>
<dbReference type="Gene3D" id="3.40.50.720">
    <property type="entry name" value="NAD(P)-binding Rossmann-like Domain"/>
    <property type="match status" value="1"/>
</dbReference>
<dbReference type="Pfam" id="PF08240">
    <property type="entry name" value="ADH_N"/>
    <property type="match status" value="1"/>
</dbReference>
<dbReference type="Gene3D" id="3.90.180.10">
    <property type="entry name" value="Medium-chain alcohol dehydrogenases, catalytic domain"/>
    <property type="match status" value="1"/>
</dbReference>
<reference evidence="2" key="3">
    <citation type="submission" date="2015-02" db="UniProtKB">
        <authorList>
            <consortium name="EnsemblProtists"/>
        </authorList>
    </citation>
    <scope>IDENTIFICATION</scope>
    <source>
        <strain evidence="2">DAOM BR144</strain>
    </source>
</reference>